<proteinExistence type="predicted"/>
<dbReference type="PANTHER" id="PTHR43800:SF1">
    <property type="entry name" value="PEPTIDYL-LYSINE N-ACETYLTRANSFERASE YJAB"/>
    <property type="match status" value="1"/>
</dbReference>
<evidence type="ECO:0000256" key="2">
    <source>
        <dbReference type="ARBA" id="ARBA00023315"/>
    </source>
</evidence>
<feature type="domain" description="N-acetyltransferase" evidence="4">
    <location>
        <begin position="29"/>
        <end position="170"/>
    </location>
</feature>
<evidence type="ECO:0000313" key="5">
    <source>
        <dbReference type="EMBL" id="HJD30767.1"/>
    </source>
</evidence>
<sequence length="187" mass="21197">MTGQNETEKTEETGENGICESENQISLPGRIRSFAPEDLEQVMKLWLNGNREAHSFLPRKYWESHAEMVKEQLLCAEVLVYEEEGSIKGFAGLQGNYLAGIFVEGSSRSKGIGEALLNHVKETHPVFTLHVYAENERAAAFYRREGLQAVSRRKEEDTGREEYVMEWRAPIAGTKKRAPVSQDFQTS</sequence>
<feature type="region of interest" description="Disordered" evidence="3">
    <location>
        <begin position="1"/>
        <end position="20"/>
    </location>
</feature>
<dbReference type="Gene3D" id="3.40.630.30">
    <property type="match status" value="1"/>
</dbReference>
<dbReference type="PANTHER" id="PTHR43800">
    <property type="entry name" value="PEPTIDYL-LYSINE N-ACETYLTRANSFERASE YJAB"/>
    <property type="match status" value="1"/>
</dbReference>
<evidence type="ECO:0000256" key="3">
    <source>
        <dbReference type="SAM" id="MobiDB-lite"/>
    </source>
</evidence>
<dbReference type="AlphaFoldDB" id="A0A9D2QX29"/>
<keyword evidence="2 5" id="KW-0012">Acyltransferase</keyword>
<reference evidence="5" key="2">
    <citation type="submission" date="2021-04" db="EMBL/GenBank/DDBJ databases">
        <authorList>
            <person name="Gilroy R."/>
        </authorList>
    </citation>
    <scope>NUCLEOTIDE SEQUENCE</scope>
    <source>
        <strain evidence="5">ChiHjej8B7-25341</strain>
    </source>
</reference>
<dbReference type="Proteomes" id="UP000823851">
    <property type="component" value="Unassembled WGS sequence"/>
</dbReference>
<reference evidence="5" key="1">
    <citation type="journal article" date="2021" name="PeerJ">
        <title>Extensive microbial diversity within the chicken gut microbiome revealed by metagenomics and culture.</title>
        <authorList>
            <person name="Gilroy R."/>
            <person name="Ravi A."/>
            <person name="Getino M."/>
            <person name="Pursley I."/>
            <person name="Horton D.L."/>
            <person name="Alikhan N.F."/>
            <person name="Baker D."/>
            <person name="Gharbi K."/>
            <person name="Hall N."/>
            <person name="Watson M."/>
            <person name="Adriaenssens E.M."/>
            <person name="Foster-Nyarko E."/>
            <person name="Jarju S."/>
            <person name="Secka A."/>
            <person name="Antonio M."/>
            <person name="Oren A."/>
            <person name="Chaudhuri R.R."/>
            <person name="La Ragione R."/>
            <person name="Hildebrand F."/>
            <person name="Pallen M.J."/>
        </authorList>
    </citation>
    <scope>NUCLEOTIDE SEQUENCE</scope>
    <source>
        <strain evidence="5">ChiHjej8B7-25341</strain>
    </source>
</reference>
<accession>A0A9D2QX29</accession>
<dbReference type="PROSITE" id="PS51186">
    <property type="entry name" value="GNAT"/>
    <property type="match status" value="1"/>
</dbReference>
<dbReference type="Pfam" id="PF13673">
    <property type="entry name" value="Acetyltransf_10"/>
    <property type="match status" value="1"/>
</dbReference>
<protein>
    <submittedName>
        <fullName evidence="5">GNAT family N-acetyltransferase</fullName>
        <ecNumber evidence="5">2.3.1.-</ecNumber>
    </submittedName>
</protein>
<gene>
    <name evidence="5" type="ORF">H9912_02380</name>
</gene>
<dbReference type="GO" id="GO:0016747">
    <property type="term" value="F:acyltransferase activity, transferring groups other than amino-acyl groups"/>
    <property type="evidence" value="ECO:0007669"/>
    <property type="project" value="InterPro"/>
</dbReference>
<evidence type="ECO:0000256" key="1">
    <source>
        <dbReference type="ARBA" id="ARBA00022679"/>
    </source>
</evidence>
<evidence type="ECO:0000259" key="4">
    <source>
        <dbReference type="PROSITE" id="PS51186"/>
    </source>
</evidence>
<dbReference type="InterPro" id="IPR016181">
    <property type="entry name" value="Acyl_CoA_acyltransferase"/>
</dbReference>
<dbReference type="EC" id="2.3.1.-" evidence="5"/>
<dbReference type="EMBL" id="DWUW01000065">
    <property type="protein sequence ID" value="HJD30767.1"/>
    <property type="molecule type" value="Genomic_DNA"/>
</dbReference>
<keyword evidence="1 5" id="KW-0808">Transferase</keyword>
<organism evidence="5 6">
    <name type="scientific">Candidatus Eisenbergiella stercorigallinarum</name>
    <dbReference type="NCBI Taxonomy" id="2838557"/>
    <lineage>
        <taxon>Bacteria</taxon>
        <taxon>Bacillati</taxon>
        <taxon>Bacillota</taxon>
        <taxon>Clostridia</taxon>
        <taxon>Lachnospirales</taxon>
        <taxon>Lachnospiraceae</taxon>
        <taxon>Eisenbergiella</taxon>
    </lineage>
</organism>
<dbReference type="SUPFAM" id="SSF55729">
    <property type="entry name" value="Acyl-CoA N-acyltransferases (Nat)"/>
    <property type="match status" value="1"/>
</dbReference>
<comment type="caution">
    <text evidence="5">The sequence shown here is derived from an EMBL/GenBank/DDBJ whole genome shotgun (WGS) entry which is preliminary data.</text>
</comment>
<dbReference type="CDD" id="cd04301">
    <property type="entry name" value="NAT_SF"/>
    <property type="match status" value="1"/>
</dbReference>
<dbReference type="InterPro" id="IPR000182">
    <property type="entry name" value="GNAT_dom"/>
</dbReference>
<feature type="compositionally biased region" description="Basic and acidic residues" evidence="3">
    <location>
        <begin position="1"/>
        <end position="12"/>
    </location>
</feature>
<evidence type="ECO:0000313" key="6">
    <source>
        <dbReference type="Proteomes" id="UP000823851"/>
    </source>
</evidence>
<name>A0A9D2QX29_9FIRM</name>